<evidence type="ECO:0000259" key="8">
    <source>
        <dbReference type="Pfam" id="PF01416"/>
    </source>
</evidence>
<evidence type="ECO:0000256" key="7">
    <source>
        <dbReference type="RuleBase" id="RU003792"/>
    </source>
</evidence>
<evidence type="ECO:0000256" key="5">
    <source>
        <dbReference type="PIRSR" id="PIRSR001430-1"/>
    </source>
</evidence>
<proteinExistence type="inferred from homology"/>
<dbReference type="CDD" id="cd02570">
    <property type="entry name" value="PseudoU_synth_EcTruA"/>
    <property type="match status" value="1"/>
</dbReference>
<dbReference type="NCBIfam" id="TIGR00071">
    <property type="entry name" value="hisT_truA"/>
    <property type="match status" value="1"/>
</dbReference>
<gene>
    <name evidence="4" type="primary">truA</name>
    <name evidence="9" type="ORF">CHX27_14010</name>
</gene>
<evidence type="ECO:0000313" key="9">
    <source>
        <dbReference type="EMBL" id="OYQ39609.1"/>
    </source>
</evidence>
<dbReference type="HAMAP" id="MF_00171">
    <property type="entry name" value="TruA"/>
    <property type="match status" value="1"/>
</dbReference>
<dbReference type="GO" id="GO:0160147">
    <property type="term" value="F:tRNA pseudouridine(38-40) synthase activity"/>
    <property type="evidence" value="ECO:0007669"/>
    <property type="project" value="UniProtKB-EC"/>
</dbReference>
<evidence type="ECO:0000256" key="1">
    <source>
        <dbReference type="ARBA" id="ARBA00009375"/>
    </source>
</evidence>
<dbReference type="EMBL" id="NOXX01000224">
    <property type="protein sequence ID" value="OYQ39609.1"/>
    <property type="molecule type" value="Genomic_DNA"/>
</dbReference>
<dbReference type="EC" id="5.4.99.12" evidence="4"/>
<dbReference type="Pfam" id="PF01416">
    <property type="entry name" value="PseudoU_synth_1"/>
    <property type="match status" value="1"/>
</dbReference>
<comment type="subunit">
    <text evidence="4">Homodimer.</text>
</comment>
<evidence type="ECO:0000256" key="6">
    <source>
        <dbReference type="PIRSR" id="PIRSR001430-2"/>
    </source>
</evidence>
<comment type="catalytic activity">
    <reaction evidence="4 7">
        <text>uridine(38/39/40) in tRNA = pseudouridine(38/39/40) in tRNA</text>
        <dbReference type="Rhea" id="RHEA:22376"/>
        <dbReference type="Rhea" id="RHEA-COMP:10085"/>
        <dbReference type="Rhea" id="RHEA-COMP:10087"/>
        <dbReference type="ChEBI" id="CHEBI:65314"/>
        <dbReference type="ChEBI" id="CHEBI:65315"/>
        <dbReference type="EC" id="5.4.99.12"/>
    </reaction>
</comment>
<dbReference type="SUPFAM" id="SSF55120">
    <property type="entry name" value="Pseudouridine synthase"/>
    <property type="match status" value="1"/>
</dbReference>
<keyword evidence="3 4" id="KW-0413">Isomerase</keyword>
<dbReference type="PIRSF" id="PIRSF001430">
    <property type="entry name" value="tRNA_psdUrid_synth"/>
    <property type="match status" value="1"/>
</dbReference>
<keyword evidence="2 4" id="KW-0819">tRNA processing</keyword>
<evidence type="ECO:0000256" key="4">
    <source>
        <dbReference type="HAMAP-Rule" id="MF_00171"/>
    </source>
</evidence>
<protein>
    <recommendedName>
        <fullName evidence="4">tRNA pseudouridine synthase A</fullName>
        <ecNumber evidence="4">5.4.99.12</ecNumber>
    </recommendedName>
    <alternativeName>
        <fullName evidence="4">tRNA pseudouridine(38-40) synthase</fullName>
    </alternativeName>
    <alternativeName>
        <fullName evidence="4">tRNA pseudouridylate synthase I</fullName>
    </alternativeName>
    <alternativeName>
        <fullName evidence="4">tRNA-uridine isomerase I</fullName>
    </alternativeName>
</protein>
<comment type="caution">
    <text evidence="4">Lacks conserved residue(s) required for the propagation of feature annotation.</text>
</comment>
<feature type="domain" description="Pseudouridine synthase I TruA alpha/beta" evidence="8">
    <location>
        <begin position="140"/>
        <end position="242"/>
    </location>
</feature>
<dbReference type="PANTHER" id="PTHR11142">
    <property type="entry name" value="PSEUDOURIDYLATE SYNTHASE"/>
    <property type="match status" value="1"/>
</dbReference>
<dbReference type="GO" id="GO:0031119">
    <property type="term" value="P:tRNA pseudouridine synthesis"/>
    <property type="evidence" value="ECO:0007669"/>
    <property type="project" value="UniProtKB-UniRule"/>
</dbReference>
<evidence type="ECO:0000313" key="10">
    <source>
        <dbReference type="Proteomes" id="UP000216035"/>
    </source>
</evidence>
<dbReference type="InterPro" id="IPR001406">
    <property type="entry name" value="PsdUridine_synth_TruA"/>
</dbReference>
<name>A0A255ZDS3_9FLAO</name>
<dbReference type="OrthoDB" id="9811823at2"/>
<dbReference type="FunFam" id="3.30.70.580:FF:000001">
    <property type="entry name" value="tRNA pseudouridine synthase A"/>
    <property type="match status" value="1"/>
</dbReference>
<sequence length="260" mass="29594">MRYFISFSYFGKNYHGWQIQPKSPSVQAELTRALETLLRTEISLTGAGRTDTGVHAKQMFAHFDFPTAIPVAELCYKVNSLLSDSIAVHDIFEVHPRAHARFDALSRTYEYHIHTSKNPFLTDFSFFLKRMPKLELMNEAAALLLQHTDFQCFSKTKTEVNNFNCAITKAVWKQNGDKLVFEITANRFLRNMVRAITGTLLDLGFERLTLADFQRILDSKNRSEAGTSVPAHGLYLTEVAYNFAELQPTSHLKTTATNES</sequence>
<feature type="active site" description="Nucleophile" evidence="4 5">
    <location>
        <position position="51"/>
    </location>
</feature>
<evidence type="ECO:0000256" key="3">
    <source>
        <dbReference type="ARBA" id="ARBA00023235"/>
    </source>
</evidence>
<dbReference type="InterPro" id="IPR020097">
    <property type="entry name" value="PsdUridine_synth_TruA_a/b_dom"/>
</dbReference>
<organism evidence="9 10">
    <name type="scientific">Flavobacterium aurantiibacter</name>
    <dbReference type="NCBI Taxonomy" id="2023067"/>
    <lineage>
        <taxon>Bacteria</taxon>
        <taxon>Pseudomonadati</taxon>
        <taxon>Bacteroidota</taxon>
        <taxon>Flavobacteriia</taxon>
        <taxon>Flavobacteriales</taxon>
        <taxon>Flavobacteriaceae</taxon>
        <taxon>Flavobacterium</taxon>
    </lineage>
</organism>
<comment type="caution">
    <text evidence="9">The sequence shown here is derived from an EMBL/GenBank/DDBJ whole genome shotgun (WGS) entry which is preliminary data.</text>
</comment>
<comment type="similarity">
    <text evidence="1 4 7">Belongs to the tRNA pseudouridine synthase TruA family.</text>
</comment>
<accession>A0A255ZDS3</accession>
<dbReference type="Gene3D" id="3.30.70.660">
    <property type="entry name" value="Pseudouridine synthase I, catalytic domain, C-terminal subdomain"/>
    <property type="match status" value="1"/>
</dbReference>
<dbReference type="InterPro" id="IPR020094">
    <property type="entry name" value="TruA/RsuA/RluB/E/F_N"/>
</dbReference>
<dbReference type="Proteomes" id="UP000216035">
    <property type="component" value="Unassembled WGS sequence"/>
</dbReference>
<dbReference type="Gene3D" id="3.30.70.580">
    <property type="entry name" value="Pseudouridine synthase I, catalytic domain, N-terminal subdomain"/>
    <property type="match status" value="1"/>
</dbReference>
<reference evidence="9 10" key="1">
    <citation type="submission" date="2017-07" db="EMBL/GenBank/DDBJ databases">
        <title>Flavobacterium cyanobacteriorum sp. nov., isolated from cyanobacterial aggregates in a eutrophic lake.</title>
        <authorList>
            <person name="Cai H."/>
        </authorList>
    </citation>
    <scope>NUCLEOTIDE SEQUENCE [LARGE SCALE GENOMIC DNA]</scope>
    <source>
        <strain evidence="9 10">TH167</strain>
    </source>
</reference>
<dbReference type="InterPro" id="IPR020095">
    <property type="entry name" value="PsdUridine_synth_TruA_C"/>
</dbReference>
<dbReference type="AlphaFoldDB" id="A0A255ZDS3"/>
<comment type="function">
    <text evidence="4">Formation of pseudouridine at positions 38, 39 and 40 in the anticodon stem and loop of transfer RNAs.</text>
</comment>
<keyword evidence="10" id="KW-1185">Reference proteome</keyword>
<dbReference type="InterPro" id="IPR020103">
    <property type="entry name" value="PsdUridine_synth_cat_dom_sf"/>
</dbReference>
<feature type="binding site" evidence="4 6">
    <location>
        <position position="109"/>
    </location>
    <ligand>
        <name>substrate</name>
    </ligand>
</feature>
<evidence type="ECO:0000256" key="2">
    <source>
        <dbReference type="ARBA" id="ARBA00022694"/>
    </source>
</evidence>
<dbReference type="PANTHER" id="PTHR11142:SF0">
    <property type="entry name" value="TRNA PSEUDOURIDINE SYNTHASE-LIKE 1"/>
    <property type="match status" value="1"/>
</dbReference>
<dbReference type="GO" id="GO:0003723">
    <property type="term" value="F:RNA binding"/>
    <property type="evidence" value="ECO:0007669"/>
    <property type="project" value="InterPro"/>
</dbReference>